<dbReference type="Proteomes" id="UP001165092">
    <property type="component" value="Unassembled WGS sequence"/>
</dbReference>
<gene>
    <name evidence="2" type="ORF">Nans01_05220</name>
</gene>
<evidence type="ECO:0000313" key="3">
    <source>
        <dbReference type="Proteomes" id="UP001165092"/>
    </source>
</evidence>
<dbReference type="AlphaFoldDB" id="A0A9W6UFY8"/>
<keyword evidence="1" id="KW-0812">Transmembrane</keyword>
<keyword evidence="3" id="KW-1185">Reference proteome</keyword>
<feature type="transmembrane region" description="Helical" evidence="1">
    <location>
        <begin position="111"/>
        <end position="132"/>
    </location>
</feature>
<sequence length="133" mass="13098">MNSLLINIVAFGAGGVLINAALQGLLLVLSGNGSGTGPRRVLGVAAFAVLALLPALAAFDLLRRAPDGGPWAALASALCVALLVYCSNLAFTALFLRRLPTARSAPAQPPVLGGLAACVLLGAAGAGLATLLA</sequence>
<organism evidence="2 3">
    <name type="scientific">Nocardiopsis ansamitocini</name>
    <dbReference type="NCBI Taxonomy" id="1670832"/>
    <lineage>
        <taxon>Bacteria</taxon>
        <taxon>Bacillati</taxon>
        <taxon>Actinomycetota</taxon>
        <taxon>Actinomycetes</taxon>
        <taxon>Streptosporangiales</taxon>
        <taxon>Nocardiopsidaceae</taxon>
        <taxon>Nocardiopsis</taxon>
    </lineage>
</organism>
<name>A0A9W6UFY8_9ACTN</name>
<feature type="transmembrane region" description="Helical" evidence="1">
    <location>
        <begin position="71"/>
        <end position="91"/>
    </location>
</feature>
<protein>
    <submittedName>
        <fullName evidence="2">Uncharacterized protein</fullName>
    </submittedName>
</protein>
<reference evidence="2" key="1">
    <citation type="submission" date="2023-02" db="EMBL/GenBank/DDBJ databases">
        <title>Nocardiopsis ansamitocini NBRC 112285.</title>
        <authorList>
            <person name="Ichikawa N."/>
            <person name="Sato H."/>
            <person name="Tonouchi N."/>
        </authorList>
    </citation>
    <scope>NUCLEOTIDE SEQUENCE</scope>
    <source>
        <strain evidence="2">NBRC 112285</strain>
    </source>
</reference>
<keyword evidence="1" id="KW-1133">Transmembrane helix</keyword>
<feature type="transmembrane region" description="Helical" evidence="1">
    <location>
        <begin position="41"/>
        <end position="59"/>
    </location>
</feature>
<proteinExistence type="predicted"/>
<comment type="caution">
    <text evidence="2">The sequence shown here is derived from an EMBL/GenBank/DDBJ whole genome shotgun (WGS) entry which is preliminary data.</text>
</comment>
<accession>A0A9W6UFY8</accession>
<dbReference type="RefSeq" id="WP_285757024.1">
    <property type="nucleotide sequence ID" value="NZ_BSQG01000001.1"/>
</dbReference>
<evidence type="ECO:0000313" key="2">
    <source>
        <dbReference type="EMBL" id="GLU46171.1"/>
    </source>
</evidence>
<feature type="transmembrane region" description="Helical" evidence="1">
    <location>
        <begin position="6"/>
        <end position="29"/>
    </location>
</feature>
<evidence type="ECO:0000256" key="1">
    <source>
        <dbReference type="SAM" id="Phobius"/>
    </source>
</evidence>
<dbReference type="EMBL" id="BSQG01000001">
    <property type="protein sequence ID" value="GLU46171.1"/>
    <property type="molecule type" value="Genomic_DNA"/>
</dbReference>
<keyword evidence="1" id="KW-0472">Membrane</keyword>